<sequence length="141" mass="16137">MERGRDRAEPEEGRREKASSYQCMFVCDAGFRGDGYSCVDIDGCSSENGHCLNYPGSFRRECEMGFMHPDERSERACVAQNALVELPTLVIPDQAPESFRLAIRNARWFESRGRRNFLMSFRPVPTQHREEIGELQSGHES</sequence>
<dbReference type="STRING" id="136037.A0A067QRV5"/>
<dbReference type="InParanoid" id="A0A067QRV5"/>
<reference evidence="1 2" key="1">
    <citation type="journal article" date="2014" name="Nat. Commun.">
        <title>Molecular traces of alternative social organization in a termite genome.</title>
        <authorList>
            <person name="Terrapon N."/>
            <person name="Li C."/>
            <person name="Robertson H.M."/>
            <person name="Ji L."/>
            <person name="Meng X."/>
            <person name="Booth W."/>
            <person name="Chen Z."/>
            <person name="Childers C.P."/>
            <person name="Glastad K.M."/>
            <person name="Gokhale K."/>
            <person name="Gowin J."/>
            <person name="Gronenberg W."/>
            <person name="Hermansen R.A."/>
            <person name="Hu H."/>
            <person name="Hunt B.G."/>
            <person name="Huylmans A.K."/>
            <person name="Khalil S.M."/>
            <person name="Mitchell R.D."/>
            <person name="Munoz-Torres M.C."/>
            <person name="Mustard J.A."/>
            <person name="Pan H."/>
            <person name="Reese J.T."/>
            <person name="Scharf M.E."/>
            <person name="Sun F."/>
            <person name="Vogel H."/>
            <person name="Xiao J."/>
            <person name="Yang W."/>
            <person name="Yang Z."/>
            <person name="Yang Z."/>
            <person name="Zhou J."/>
            <person name="Zhu J."/>
            <person name="Brent C.S."/>
            <person name="Elsik C.G."/>
            <person name="Goodisman M.A."/>
            <person name="Liberles D.A."/>
            <person name="Roe R.M."/>
            <person name="Vargo E.L."/>
            <person name="Vilcinskas A."/>
            <person name="Wang J."/>
            <person name="Bornberg-Bauer E."/>
            <person name="Korb J."/>
            <person name="Zhang G."/>
            <person name="Liebig J."/>
        </authorList>
    </citation>
    <scope>NUCLEOTIDE SEQUENCE [LARGE SCALE GENOMIC DNA]</scope>
    <source>
        <tissue evidence="1">Whole organism</tissue>
    </source>
</reference>
<dbReference type="Proteomes" id="UP000027135">
    <property type="component" value="Unassembled WGS sequence"/>
</dbReference>
<dbReference type="Gene3D" id="2.10.25.10">
    <property type="entry name" value="Laminin"/>
    <property type="match status" value="1"/>
</dbReference>
<evidence type="ECO:0000313" key="1">
    <source>
        <dbReference type="EMBL" id="KDQ71590.1"/>
    </source>
</evidence>
<proteinExistence type="predicted"/>
<dbReference type="EMBL" id="KK853808">
    <property type="protein sequence ID" value="KDQ71590.1"/>
    <property type="molecule type" value="Genomic_DNA"/>
</dbReference>
<accession>A0A067QRV5</accession>
<gene>
    <name evidence="1" type="ORF">L798_08449</name>
</gene>
<organism evidence="1 2">
    <name type="scientific">Zootermopsis nevadensis</name>
    <name type="common">Dampwood termite</name>
    <dbReference type="NCBI Taxonomy" id="136037"/>
    <lineage>
        <taxon>Eukaryota</taxon>
        <taxon>Metazoa</taxon>
        <taxon>Ecdysozoa</taxon>
        <taxon>Arthropoda</taxon>
        <taxon>Hexapoda</taxon>
        <taxon>Insecta</taxon>
        <taxon>Pterygota</taxon>
        <taxon>Neoptera</taxon>
        <taxon>Polyneoptera</taxon>
        <taxon>Dictyoptera</taxon>
        <taxon>Blattodea</taxon>
        <taxon>Blattoidea</taxon>
        <taxon>Termitoidae</taxon>
        <taxon>Termopsidae</taxon>
        <taxon>Zootermopsis</taxon>
    </lineage>
</organism>
<protein>
    <submittedName>
        <fullName evidence="1">Fibrillin-2</fullName>
    </submittedName>
</protein>
<evidence type="ECO:0000313" key="2">
    <source>
        <dbReference type="Proteomes" id="UP000027135"/>
    </source>
</evidence>
<name>A0A067QRV5_ZOONE</name>
<keyword evidence="2" id="KW-1185">Reference proteome</keyword>
<dbReference type="AlphaFoldDB" id="A0A067QRV5"/>